<comment type="caution">
    <text evidence="2">The sequence shown here is derived from an EMBL/GenBank/DDBJ whole genome shotgun (WGS) entry which is preliminary data.</text>
</comment>
<feature type="region of interest" description="Disordered" evidence="1">
    <location>
        <begin position="716"/>
        <end position="737"/>
    </location>
</feature>
<dbReference type="EMBL" id="JBIAPK010000004">
    <property type="protein sequence ID" value="MFF3340149.1"/>
    <property type="molecule type" value="Genomic_DNA"/>
</dbReference>
<feature type="compositionally biased region" description="Basic and acidic residues" evidence="1">
    <location>
        <begin position="805"/>
        <end position="814"/>
    </location>
</feature>
<name>A0ABW6RF42_9ACTN</name>
<keyword evidence="3" id="KW-1185">Reference proteome</keyword>
<evidence type="ECO:0000313" key="2">
    <source>
        <dbReference type="EMBL" id="MFF3340149.1"/>
    </source>
</evidence>
<sequence length="814" mass="89345">MTLAGSRAWLRGLTALALLLAVFFGTGQPTIADDHRPPGAAEGRNLYDENKESRRYANLLLDHPLLSPITELRMALSNVLFTAGIEAALKEGKGRGEALADAEQMSDEAFVEFRNGASELFDSRQIKLSEKDLNKLASKELTADAKMAWTLKRVPFKDVAPFLNPEVRAELERAGVEQLIALSALNIRKDLHSEDVIDSVKKELGIDAQALTGTSERQQCDECAGHYSPETPTFFVGVYDASVKQMEQLNARIIKLEEQYGKLGPQEVLRRQKLEIEKFQADVKPRNNSTSSLLRRELDKTHDIMKARRAGIADKAATPFTTPKAGPKDTLKKGCSKGGTGSQAPGANAQGLLIMPVARANPCRNEANQGKATPSTGLVDALSLPGAAPGGIDFSSMELRYLSDPGDGSGLQYSFSADRDFMKGDPRTSTGLTAADQTSDAFFVWLALNPTSFWVNLNPNEPDRIVDHRLGQTDAGRIMLEADLRMKKTIGKLIHPKSRTGREFWGRVTGDCMSYRTWILSAPASVHQDGDALYILDAPLDVQMETMYMEARGKAAAAGCPRTDKATEERNEDLFRTLILPKLRHAINYAPEYAELRRVYLARVAAEWYRGLSQSKDTAYGDLVDKGDVTDWQTETDWKPTDTFDRYVDSYSKGEFKVTEEEQRGDGRVYVRTYSYGGVDLSKIAMSKVSNDRFTAEHATLAEDIDRSLNAPSAAGDDTVWLGAPTPRQAAGLGPPEGPLSTGEVTLRLLPVALALLGVLLWWRRRRLNAPGVPSSLRLAATGTHSPPDARSGPSPLRRTAVAKRSRENPHNTS</sequence>
<evidence type="ECO:0000256" key="1">
    <source>
        <dbReference type="SAM" id="MobiDB-lite"/>
    </source>
</evidence>
<evidence type="ECO:0000313" key="3">
    <source>
        <dbReference type="Proteomes" id="UP001601976"/>
    </source>
</evidence>
<dbReference type="Proteomes" id="UP001601976">
    <property type="component" value="Unassembled WGS sequence"/>
</dbReference>
<reference evidence="2 3" key="1">
    <citation type="submission" date="2024-10" db="EMBL/GenBank/DDBJ databases">
        <title>The Natural Products Discovery Center: Release of the First 8490 Sequenced Strains for Exploring Actinobacteria Biosynthetic Diversity.</title>
        <authorList>
            <person name="Kalkreuter E."/>
            <person name="Kautsar S.A."/>
            <person name="Yang D."/>
            <person name="Bader C.D."/>
            <person name="Teijaro C.N."/>
            <person name="Fluegel L."/>
            <person name="Davis C.M."/>
            <person name="Simpson J.R."/>
            <person name="Lauterbach L."/>
            <person name="Steele A.D."/>
            <person name="Gui C."/>
            <person name="Meng S."/>
            <person name="Li G."/>
            <person name="Viehrig K."/>
            <person name="Ye F."/>
            <person name="Su P."/>
            <person name="Kiefer A.F."/>
            <person name="Nichols A."/>
            <person name="Cepeda A.J."/>
            <person name="Yan W."/>
            <person name="Fan B."/>
            <person name="Jiang Y."/>
            <person name="Adhikari A."/>
            <person name="Zheng C.-J."/>
            <person name="Schuster L."/>
            <person name="Cowan T.M."/>
            <person name="Smanski M.J."/>
            <person name="Chevrette M.G."/>
            <person name="De Carvalho L.P.S."/>
            <person name="Shen B."/>
        </authorList>
    </citation>
    <scope>NUCLEOTIDE SEQUENCE [LARGE SCALE GENOMIC DNA]</scope>
    <source>
        <strain evidence="2 3">NPDC003029</strain>
    </source>
</reference>
<gene>
    <name evidence="2" type="ORF">ACFYWW_15635</name>
</gene>
<protein>
    <recommendedName>
        <fullName evidence="4">Secreted protein</fullName>
    </recommendedName>
</protein>
<proteinExistence type="predicted"/>
<evidence type="ECO:0008006" key="4">
    <source>
        <dbReference type="Google" id="ProtNLM"/>
    </source>
</evidence>
<dbReference type="RefSeq" id="WP_387895938.1">
    <property type="nucleotide sequence ID" value="NZ_JBIAPK010000004.1"/>
</dbReference>
<feature type="region of interest" description="Disordered" evidence="1">
    <location>
        <begin position="775"/>
        <end position="814"/>
    </location>
</feature>
<feature type="region of interest" description="Disordered" evidence="1">
    <location>
        <begin position="318"/>
        <end position="348"/>
    </location>
</feature>
<accession>A0ABW6RF42</accession>
<organism evidence="2 3">
    <name type="scientific">Streptomyces flavidovirens</name>
    <dbReference type="NCBI Taxonomy" id="67298"/>
    <lineage>
        <taxon>Bacteria</taxon>
        <taxon>Bacillati</taxon>
        <taxon>Actinomycetota</taxon>
        <taxon>Actinomycetes</taxon>
        <taxon>Kitasatosporales</taxon>
        <taxon>Streptomycetaceae</taxon>
        <taxon>Streptomyces</taxon>
    </lineage>
</organism>